<dbReference type="SMART" id="SM00354">
    <property type="entry name" value="HTH_LACI"/>
    <property type="match status" value="1"/>
</dbReference>
<evidence type="ECO:0000259" key="4">
    <source>
        <dbReference type="PROSITE" id="PS50932"/>
    </source>
</evidence>
<dbReference type="InterPro" id="IPR000843">
    <property type="entry name" value="HTH_LacI"/>
</dbReference>
<comment type="caution">
    <text evidence="5">The sequence shown here is derived from an EMBL/GenBank/DDBJ whole genome shotgun (WGS) entry which is preliminary data.</text>
</comment>
<dbReference type="SUPFAM" id="SSF47413">
    <property type="entry name" value="lambda repressor-like DNA-binding domains"/>
    <property type="match status" value="1"/>
</dbReference>
<sequence length="344" mass="37589">MGIKRLASTLGLSIATVSRALNDHPEVSMQTRERVKAAAKAIAYSPNQSGRSLRKGRHNTVGLMLPPKGSPQHHNWDPFHTLAEGIQARIASEDLELVLFQSSDPADELSRLKRVVERRLVDGIILAGTLRRDPRLDYISEQDFPFVTWGRSLSGGEHSWVDFDFEVGIAQEIGQLIAIGHRRIALVTPNNDAMEGHLMRHGYRAAMRRHKVSVQKEYLGRDEVSERGGHREMTRLLALDAPPTAVIFQSDCMAVGAYGCMQSLGQKPGVDMAIFGGVLTGELAQYLTPTLSGFSVNLRPLGECLAEALLGHMAGQTANLTGINAHQLWPLDILHGESDGTAPA</sequence>
<dbReference type="Pfam" id="PF13377">
    <property type="entry name" value="Peripla_BP_3"/>
    <property type="match status" value="1"/>
</dbReference>
<dbReference type="PANTHER" id="PTHR30146">
    <property type="entry name" value="LACI-RELATED TRANSCRIPTIONAL REPRESSOR"/>
    <property type="match status" value="1"/>
</dbReference>
<evidence type="ECO:0000256" key="3">
    <source>
        <dbReference type="ARBA" id="ARBA00023163"/>
    </source>
</evidence>
<organism evidence="5 6">
    <name type="scientific">Rhodoferax saidenbachensis</name>
    <dbReference type="NCBI Taxonomy" id="1484693"/>
    <lineage>
        <taxon>Bacteria</taxon>
        <taxon>Pseudomonadati</taxon>
        <taxon>Pseudomonadota</taxon>
        <taxon>Betaproteobacteria</taxon>
        <taxon>Burkholderiales</taxon>
        <taxon>Comamonadaceae</taxon>
        <taxon>Rhodoferax</taxon>
    </lineage>
</organism>
<dbReference type="GO" id="GO:0003677">
    <property type="term" value="F:DNA binding"/>
    <property type="evidence" value="ECO:0007669"/>
    <property type="project" value="UniProtKB-KW"/>
</dbReference>
<dbReference type="Gene3D" id="1.10.260.40">
    <property type="entry name" value="lambda repressor-like DNA-binding domains"/>
    <property type="match status" value="1"/>
</dbReference>
<evidence type="ECO:0000256" key="1">
    <source>
        <dbReference type="ARBA" id="ARBA00023015"/>
    </source>
</evidence>
<dbReference type="PANTHER" id="PTHR30146:SF109">
    <property type="entry name" value="HTH-TYPE TRANSCRIPTIONAL REGULATOR GALS"/>
    <property type="match status" value="1"/>
</dbReference>
<keyword evidence="2 5" id="KW-0238">DNA-binding</keyword>
<proteinExistence type="predicted"/>
<evidence type="ECO:0000256" key="2">
    <source>
        <dbReference type="ARBA" id="ARBA00023125"/>
    </source>
</evidence>
<dbReference type="CDD" id="cd01392">
    <property type="entry name" value="HTH_LacI"/>
    <property type="match status" value="1"/>
</dbReference>
<dbReference type="RefSeq" id="WP_310345668.1">
    <property type="nucleotide sequence ID" value="NZ_JAVDXO010000010.1"/>
</dbReference>
<dbReference type="SUPFAM" id="SSF53822">
    <property type="entry name" value="Periplasmic binding protein-like I"/>
    <property type="match status" value="1"/>
</dbReference>
<dbReference type="InterPro" id="IPR046335">
    <property type="entry name" value="LacI/GalR-like_sensor"/>
</dbReference>
<dbReference type="Pfam" id="PF00356">
    <property type="entry name" value="LacI"/>
    <property type="match status" value="1"/>
</dbReference>
<keyword evidence="1" id="KW-0805">Transcription regulation</keyword>
<keyword evidence="6" id="KW-1185">Reference proteome</keyword>
<evidence type="ECO:0000313" key="5">
    <source>
        <dbReference type="EMBL" id="MDR7308403.1"/>
    </source>
</evidence>
<accession>A0ABU1ZSM5</accession>
<dbReference type="InterPro" id="IPR028082">
    <property type="entry name" value="Peripla_BP_I"/>
</dbReference>
<feature type="domain" description="HTH lacI-type" evidence="4">
    <location>
        <begin position="1"/>
        <end position="55"/>
    </location>
</feature>
<gene>
    <name evidence="5" type="ORF">J2X15_003712</name>
</gene>
<dbReference type="Proteomes" id="UP001268089">
    <property type="component" value="Unassembled WGS sequence"/>
</dbReference>
<name>A0ABU1ZSM5_9BURK</name>
<evidence type="ECO:0000313" key="6">
    <source>
        <dbReference type="Proteomes" id="UP001268089"/>
    </source>
</evidence>
<dbReference type="EMBL" id="JAVDXO010000010">
    <property type="protein sequence ID" value="MDR7308403.1"/>
    <property type="molecule type" value="Genomic_DNA"/>
</dbReference>
<dbReference type="PROSITE" id="PS50932">
    <property type="entry name" value="HTH_LACI_2"/>
    <property type="match status" value="1"/>
</dbReference>
<dbReference type="Gene3D" id="3.40.50.2300">
    <property type="match status" value="2"/>
</dbReference>
<dbReference type="InterPro" id="IPR010982">
    <property type="entry name" value="Lambda_DNA-bd_dom_sf"/>
</dbReference>
<reference evidence="5 6" key="1">
    <citation type="submission" date="2023-07" db="EMBL/GenBank/DDBJ databases">
        <title>Sorghum-associated microbial communities from plants grown in Nebraska, USA.</title>
        <authorList>
            <person name="Schachtman D."/>
        </authorList>
    </citation>
    <scope>NUCLEOTIDE SEQUENCE [LARGE SCALE GENOMIC DNA]</scope>
    <source>
        <strain evidence="5 6">BE308</strain>
    </source>
</reference>
<protein>
    <submittedName>
        <fullName evidence="5">DNA-binding LacI/PurR family transcriptional regulator</fullName>
    </submittedName>
</protein>
<keyword evidence="3" id="KW-0804">Transcription</keyword>